<gene>
    <name evidence="2" type="ORF">Dfulv_11505</name>
</gene>
<accession>A0ABY5W6T9</accession>
<evidence type="ECO:0000313" key="3">
    <source>
        <dbReference type="Proteomes" id="UP001059617"/>
    </source>
</evidence>
<dbReference type="RefSeq" id="WP_259862783.1">
    <property type="nucleotide sequence ID" value="NZ_BAAAST010000011.1"/>
</dbReference>
<protein>
    <submittedName>
        <fullName evidence="2">Uncharacterized protein</fullName>
    </submittedName>
</protein>
<keyword evidence="3" id="KW-1185">Reference proteome</keyword>
<proteinExistence type="predicted"/>
<reference evidence="2" key="1">
    <citation type="submission" date="2021-04" db="EMBL/GenBank/DDBJ databases">
        <authorList>
            <person name="Hartkoorn R.C."/>
            <person name="Beaudoing E."/>
            <person name="Hot D."/>
        </authorList>
    </citation>
    <scope>NUCLEOTIDE SEQUENCE</scope>
    <source>
        <strain evidence="2">NRRL B-16292</strain>
    </source>
</reference>
<feature type="compositionally biased region" description="Basic and acidic residues" evidence="1">
    <location>
        <begin position="17"/>
        <end position="29"/>
    </location>
</feature>
<feature type="compositionally biased region" description="Basic and acidic residues" evidence="1">
    <location>
        <begin position="36"/>
        <end position="68"/>
    </location>
</feature>
<reference evidence="2" key="2">
    <citation type="submission" date="2022-09" db="EMBL/GenBank/DDBJ databases">
        <title>Biosynthetic gene clusters of Dactylosporangioum fulvum.</title>
        <authorList>
            <person name="Caradec T."/>
        </authorList>
    </citation>
    <scope>NUCLEOTIDE SEQUENCE</scope>
    <source>
        <strain evidence="2">NRRL B-16292</strain>
    </source>
</reference>
<dbReference type="Proteomes" id="UP001059617">
    <property type="component" value="Chromosome"/>
</dbReference>
<feature type="region of interest" description="Disordered" evidence="1">
    <location>
        <begin position="1"/>
        <end position="68"/>
    </location>
</feature>
<evidence type="ECO:0000313" key="2">
    <source>
        <dbReference type="EMBL" id="UWP84811.1"/>
    </source>
</evidence>
<evidence type="ECO:0000256" key="1">
    <source>
        <dbReference type="SAM" id="MobiDB-lite"/>
    </source>
</evidence>
<sequence length="68" mass="7524">MMDTQDPTGIDPLSPEGKARDAARREAEQRQSLLFREGRGGRVDEGAVDSTGRRIADPRRGTQLDEDI</sequence>
<dbReference type="EMBL" id="CP073720">
    <property type="protein sequence ID" value="UWP84811.1"/>
    <property type="molecule type" value="Genomic_DNA"/>
</dbReference>
<organism evidence="2 3">
    <name type="scientific">Dactylosporangium fulvum</name>
    <dbReference type="NCBI Taxonomy" id="53359"/>
    <lineage>
        <taxon>Bacteria</taxon>
        <taxon>Bacillati</taxon>
        <taxon>Actinomycetota</taxon>
        <taxon>Actinomycetes</taxon>
        <taxon>Micromonosporales</taxon>
        <taxon>Micromonosporaceae</taxon>
        <taxon>Dactylosporangium</taxon>
    </lineage>
</organism>
<name>A0ABY5W6T9_9ACTN</name>